<evidence type="ECO:0000313" key="3">
    <source>
        <dbReference type="Proteomes" id="UP001476950"/>
    </source>
</evidence>
<dbReference type="PROSITE" id="PS51257">
    <property type="entry name" value="PROKAR_LIPOPROTEIN"/>
    <property type="match status" value="1"/>
</dbReference>
<dbReference type="RefSeq" id="WP_190452738.1">
    <property type="nucleotide sequence ID" value="NZ_JAMPLM010000058.1"/>
</dbReference>
<evidence type="ECO:0000256" key="1">
    <source>
        <dbReference type="SAM" id="MobiDB-lite"/>
    </source>
</evidence>
<accession>A0ABV0KVG3</accession>
<evidence type="ECO:0008006" key="4">
    <source>
        <dbReference type="Google" id="ProtNLM"/>
    </source>
</evidence>
<sequence length="177" mass="18991">MTDLIKYGVSSLLLVSLLGCQSTSTPPAVIPSVTAEQIEAAIPSPTPTDAQRLPPSIESASTPEVGTEPTIIEPDEVVGTYTCQTLIFKPADPLTMNADGTYKLGEMVGTYARETDTKLTWTSGEIGLKYQRTSVFVFYAKPPAINLVSLDGDQKLDLICKRNENPSSTPSPESPQQ</sequence>
<protein>
    <recommendedName>
        <fullName evidence="4">C-type lysozyme inhibitor domain-containing protein</fullName>
    </recommendedName>
</protein>
<gene>
    <name evidence="2" type="ORF">NDI38_28070</name>
</gene>
<comment type="caution">
    <text evidence="2">The sequence shown here is derived from an EMBL/GenBank/DDBJ whole genome shotgun (WGS) entry which is preliminary data.</text>
</comment>
<evidence type="ECO:0000313" key="2">
    <source>
        <dbReference type="EMBL" id="MEP1062234.1"/>
    </source>
</evidence>
<reference evidence="2 3" key="1">
    <citation type="submission" date="2022-04" db="EMBL/GenBank/DDBJ databases">
        <title>Positive selection, recombination, and allopatry shape intraspecific diversity of widespread and dominant cyanobacteria.</title>
        <authorList>
            <person name="Wei J."/>
            <person name="Shu W."/>
            <person name="Hu C."/>
        </authorList>
    </citation>
    <scope>NUCLEOTIDE SEQUENCE [LARGE SCALE GENOMIC DNA]</scope>
    <source>
        <strain evidence="2 3">AS-A4</strain>
    </source>
</reference>
<dbReference type="EMBL" id="JAMPLM010000058">
    <property type="protein sequence ID" value="MEP1062234.1"/>
    <property type="molecule type" value="Genomic_DNA"/>
</dbReference>
<dbReference type="Proteomes" id="UP001476950">
    <property type="component" value="Unassembled WGS sequence"/>
</dbReference>
<organism evidence="2 3">
    <name type="scientific">Stenomitos frigidus AS-A4</name>
    <dbReference type="NCBI Taxonomy" id="2933935"/>
    <lineage>
        <taxon>Bacteria</taxon>
        <taxon>Bacillati</taxon>
        <taxon>Cyanobacteriota</taxon>
        <taxon>Cyanophyceae</taxon>
        <taxon>Leptolyngbyales</taxon>
        <taxon>Leptolyngbyaceae</taxon>
        <taxon>Stenomitos</taxon>
    </lineage>
</organism>
<keyword evidence="3" id="KW-1185">Reference proteome</keyword>
<feature type="region of interest" description="Disordered" evidence="1">
    <location>
        <begin position="44"/>
        <end position="67"/>
    </location>
</feature>
<name>A0ABV0KVG3_9CYAN</name>
<proteinExistence type="predicted"/>